<organism evidence="1 2">
    <name type="scientific">Entomophthora muscae</name>
    <dbReference type="NCBI Taxonomy" id="34485"/>
    <lineage>
        <taxon>Eukaryota</taxon>
        <taxon>Fungi</taxon>
        <taxon>Fungi incertae sedis</taxon>
        <taxon>Zoopagomycota</taxon>
        <taxon>Entomophthoromycotina</taxon>
        <taxon>Entomophthoromycetes</taxon>
        <taxon>Entomophthorales</taxon>
        <taxon>Entomophthoraceae</taxon>
        <taxon>Entomophthora</taxon>
    </lineage>
</organism>
<evidence type="ECO:0000313" key="2">
    <source>
        <dbReference type="Proteomes" id="UP001165960"/>
    </source>
</evidence>
<sequence length="549" mass="58862">MDTSSIKQINFQASADQSTLKVFRFKASKMLLKKLQNGDSDVSINFAKKLFTAGDSVHKFKLLPCPKALVCQVSHGSSTAQVFGIQATELNVGRKLNSTLATITDPKNPILQASKLSIDVTSSSTLSTSKSIIEHNIQAVEHNADEDLTLAPAVDIETNKSKDPSKRKASDAVVELSQPSKKPHVASPKSVQAPKSNSKLKGPNSKAPAAQKAALKKKLPMPNGLRKAFKNSVNAPALQFVETGPSQSPAGTSASHHQVSSQNANARAITAQGKRPKSKVILPSDLKASRSDANVSTLQFGETRPSQSLVGISASHHQVFSQSNKAQTITAQGKHPQTKAILPSKLCQIHNQSAHVKSINSVDELPSQASNQTSPFHKRVLARSSKAKVSQPPKSTAPRKQVSAEDAAPQAPKRTAPPCTKAPVTKRQCVTDVAHSSPSFQAPVAPTPVAPMPTPVPEASNIINSAGTFEQNYEEYLWMHQEVAARKEAIIEFQKQLAAAQMPIEREAVIVNFQHLVDPAATLANEELAEACIKLHNQLLQAIEKQPSV</sequence>
<dbReference type="Proteomes" id="UP001165960">
    <property type="component" value="Unassembled WGS sequence"/>
</dbReference>
<keyword evidence="2" id="KW-1185">Reference proteome</keyword>
<accession>A0ACC2SJ16</accession>
<gene>
    <name evidence="1" type="ORF">DSO57_1012288</name>
</gene>
<name>A0ACC2SJ16_9FUNG</name>
<protein>
    <submittedName>
        <fullName evidence="1">Uncharacterized protein</fullName>
    </submittedName>
</protein>
<dbReference type="EMBL" id="QTSX02005014">
    <property type="protein sequence ID" value="KAJ9062285.1"/>
    <property type="molecule type" value="Genomic_DNA"/>
</dbReference>
<evidence type="ECO:0000313" key="1">
    <source>
        <dbReference type="EMBL" id="KAJ9062285.1"/>
    </source>
</evidence>
<comment type="caution">
    <text evidence="1">The sequence shown here is derived from an EMBL/GenBank/DDBJ whole genome shotgun (WGS) entry which is preliminary data.</text>
</comment>
<reference evidence="1" key="1">
    <citation type="submission" date="2022-04" db="EMBL/GenBank/DDBJ databases">
        <title>Genome of the entomopathogenic fungus Entomophthora muscae.</title>
        <authorList>
            <person name="Elya C."/>
            <person name="Lovett B.R."/>
            <person name="Lee E."/>
            <person name="Macias A.M."/>
            <person name="Hajek A.E."/>
            <person name="De Bivort B.L."/>
            <person name="Kasson M.T."/>
            <person name="De Fine Licht H.H."/>
            <person name="Stajich J.E."/>
        </authorList>
    </citation>
    <scope>NUCLEOTIDE SEQUENCE</scope>
    <source>
        <strain evidence="1">Berkeley</strain>
    </source>
</reference>
<proteinExistence type="predicted"/>